<evidence type="ECO:0000313" key="3">
    <source>
        <dbReference type="Proteomes" id="UP000814176"/>
    </source>
</evidence>
<organism evidence="2 3">
    <name type="scientific">Rhodofomes roseus</name>
    <dbReference type="NCBI Taxonomy" id="34475"/>
    <lineage>
        <taxon>Eukaryota</taxon>
        <taxon>Fungi</taxon>
        <taxon>Dikarya</taxon>
        <taxon>Basidiomycota</taxon>
        <taxon>Agaricomycotina</taxon>
        <taxon>Agaricomycetes</taxon>
        <taxon>Polyporales</taxon>
        <taxon>Rhodofomes</taxon>
    </lineage>
</organism>
<dbReference type="Proteomes" id="UP000814176">
    <property type="component" value="Unassembled WGS sequence"/>
</dbReference>
<accession>A0ABQ8K3T1</accession>
<comment type="caution">
    <text evidence="2">The sequence shown here is derived from an EMBL/GenBank/DDBJ whole genome shotgun (WGS) entry which is preliminary data.</text>
</comment>
<keyword evidence="3" id="KW-1185">Reference proteome</keyword>
<name>A0ABQ8K3T1_9APHY</name>
<reference evidence="2 3" key="1">
    <citation type="journal article" date="2021" name="Environ. Microbiol.">
        <title>Gene family expansions and transcriptome signatures uncover fungal adaptations to wood decay.</title>
        <authorList>
            <person name="Hage H."/>
            <person name="Miyauchi S."/>
            <person name="Viragh M."/>
            <person name="Drula E."/>
            <person name="Min B."/>
            <person name="Chaduli D."/>
            <person name="Navarro D."/>
            <person name="Favel A."/>
            <person name="Norest M."/>
            <person name="Lesage-Meessen L."/>
            <person name="Balint B."/>
            <person name="Merenyi Z."/>
            <person name="de Eugenio L."/>
            <person name="Morin E."/>
            <person name="Martinez A.T."/>
            <person name="Baldrian P."/>
            <person name="Stursova M."/>
            <person name="Martinez M.J."/>
            <person name="Novotny C."/>
            <person name="Magnuson J.K."/>
            <person name="Spatafora J.W."/>
            <person name="Maurice S."/>
            <person name="Pangilinan J."/>
            <person name="Andreopoulos W."/>
            <person name="LaButti K."/>
            <person name="Hundley H."/>
            <person name="Na H."/>
            <person name="Kuo A."/>
            <person name="Barry K."/>
            <person name="Lipzen A."/>
            <person name="Henrissat B."/>
            <person name="Riley R."/>
            <person name="Ahrendt S."/>
            <person name="Nagy L.G."/>
            <person name="Grigoriev I.V."/>
            <person name="Martin F."/>
            <person name="Rosso M.N."/>
        </authorList>
    </citation>
    <scope>NUCLEOTIDE SEQUENCE [LARGE SCALE GENOMIC DNA]</scope>
    <source>
        <strain evidence="2 3">CIRM-BRFM 1785</strain>
    </source>
</reference>
<evidence type="ECO:0008006" key="4">
    <source>
        <dbReference type="Google" id="ProtNLM"/>
    </source>
</evidence>
<dbReference type="GeneID" id="72002528"/>
<evidence type="ECO:0000256" key="1">
    <source>
        <dbReference type="SAM" id="MobiDB-lite"/>
    </source>
</evidence>
<sequence length="130" mass="13315">MVPGAAVAASPPPPSLLSASAVSLVGLAASAMQEVAAGRCWSCASDAIFEGVTAPPASLLQCVLEHSVWSAKVRIGAKHPPPTSILAQPRRACRTSATQRHEKRSSGPILSMSCLIAGQFIGHDVPAQLP</sequence>
<gene>
    <name evidence="2" type="ORF">C8Q71DRAFT_726746</name>
</gene>
<proteinExistence type="predicted"/>
<dbReference type="EMBL" id="JADCUA010000025">
    <property type="protein sequence ID" value="KAH9831557.1"/>
    <property type="molecule type" value="Genomic_DNA"/>
</dbReference>
<evidence type="ECO:0000313" key="2">
    <source>
        <dbReference type="EMBL" id="KAH9831557.1"/>
    </source>
</evidence>
<protein>
    <recommendedName>
        <fullName evidence="4">Secreted protein</fullName>
    </recommendedName>
</protein>
<dbReference type="RefSeq" id="XP_047774671.1">
    <property type="nucleotide sequence ID" value="XM_047921796.1"/>
</dbReference>
<feature type="region of interest" description="Disordered" evidence="1">
    <location>
        <begin position="80"/>
        <end position="102"/>
    </location>
</feature>